<dbReference type="Proteomes" id="UP000326179">
    <property type="component" value="Chromosome"/>
</dbReference>
<dbReference type="SUPFAM" id="SSF81606">
    <property type="entry name" value="PP2C-like"/>
    <property type="match status" value="1"/>
</dbReference>
<evidence type="ECO:0000313" key="5">
    <source>
        <dbReference type="Proteomes" id="UP000326179"/>
    </source>
</evidence>
<dbReference type="GO" id="GO:0016791">
    <property type="term" value="F:phosphatase activity"/>
    <property type="evidence" value="ECO:0007669"/>
    <property type="project" value="TreeGrafter"/>
</dbReference>
<dbReference type="InterPro" id="IPR036457">
    <property type="entry name" value="PPM-type-like_dom_sf"/>
</dbReference>
<evidence type="ECO:0000256" key="1">
    <source>
        <dbReference type="ARBA" id="ARBA00022801"/>
    </source>
</evidence>
<evidence type="ECO:0000256" key="2">
    <source>
        <dbReference type="SAM" id="MobiDB-lite"/>
    </source>
</evidence>
<feature type="domain" description="PPM-type phosphatase" evidence="3">
    <location>
        <begin position="207"/>
        <end position="421"/>
    </location>
</feature>
<protein>
    <submittedName>
        <fullName evidence="4">SpoIIE family protein phosphatase</fullName>
    </submittedName>
</protein>
<evidence type="ECO:0000259" key="3">
    <source>
        <dbReference type="SMART" id="SM00331"/>
    </source>
</evidence>
<name>A0A5Q0LNZ8_9ACTN</name>
<dbReference type="Pfam" id="PF07228">
    <property type="entry name" value="SpoIIE"/>
    <property type="match status" value="1"/>
</dbReference>
<dbReference type="EMBL" id="CP045643">
    <property type="protein sequence ID" value="QFZ78236.1"/>
    <property type="molecule type" value="Genomic_DNA"/>
</dbReference>
<dbReference type="InterPro" id="IPR052016">
    <property type="entry name" value="Bact_Sigma-Reg"/>
</dbReference>
<dbReference type="PANTHER" id="PTHR43156">
    <property type="entry name" value="STAGE II SPORULATION PROTEIN E-RELATED"/>
    <property type="match status" value="1"/>
</dbReference>
<dbReference type="PANTHER" id="PTHR43156:SF2">
    <property type="entry name" value="STAGE II SPORULATION PROTEIN E"/>
    <property type="match status" value="1"/>
</dbReference>
<sequence length="435" mass="46981">MGFASHDGPSGPSRHQAPRTDHTTRTRTTREPHEKATTTVTSVNDVDRALRATPPHALLDTLRTLLTDVWGATGADLLMADYGLTVLQPVEAPGDPSRSVSLHNSAEGRAFGSQAPHEEHPRHGEHVRLHLPVTARGERLGVLTVRLPDSVGADVTEELAQVAELLGHEIVVAERDTDVYRQARRVGRLTLAAEMQWELLPGRACAREEFSIGAQLEPAYAVRGDNFDWSSDADGLSLSILNGMGDGINASLLTQLAVGALRNARRADLPVADQARLADQAIYAQHHGDQHVSALLLSFDLATGRVLAVDAGSPRLWRRRGTTVERIELEAQLPLGMFEESDYLPQEFAVLPGDRLLVVSDGVYDALSPLGEVFGERALARAVAATALLPAADVPRAVLDELAGYRVTEPLDDALIICLDWSGRQRREGGGTRTG</sequence>
<accession>A0A5Q0LNZ8</accession>
<proteinExistence type="predicted"/>
<feature type="region of interest" description="Disordered" evidence="2">
    <location>
        <begin position="1"/>
        <end position="40"/>
    </location>
</feature>
<keyword evidence="5" id="KW-1185">Reference proteome</keyword>
<keyword evidence="1" id="KW-0378">Hydrolase</keyword>
<dbReference type="InterPro" id="IPR001932">
    <property type="entry name" value="PPM-type_phosphatase-like_dom"/>
</dbReference>
<gene>
    <name evidence="4" type="ORF">GFH48_37510</name>
</gene>
<dbReference type="AlphaFoldDB" id="A0A5Q0LNZ8"/>
<dbReference type="Gene3D" id="3.60.40.10">
    <property type="entry name" value="PPM-type phosphatase domain"/>
    <property type="match status" value="1"/>
</dbReference>
<feature type="compositionally biased region" description="Basic and acidic residues" evidence="2">
    <location>
        <begin position="18"/>
        <end position="36"/>
    </location>
</feature>
<evidence type="ECO:0000313" key="4">
    <source>
        <dbReference type="EMBL" id="QFZ78236.1"/>
    </source>
</evidence>
<organism evidence="4 5">
    <name type="scientific">Streptomyces fagopyri</name>
    <dbReference type="NCBI Taxonomy" id="2662397"/>
    <lineage>
        <taxon>Bacteria</taxon>
        <taxon>Bacillati</taxon>
        <taxon>Actinomycetota</taxon>
        <taxon>Actinomycetes</taxon>
        <taxon>Kitasatosporales</taxon>
        <taxon>Streptomycetaceae</taxon>
        <taxon>Streptomyces</taxon>
    </lineage>
</organism>
<reference evidence="4 5" key="1">
    <citation type="submission" date="2019-10" db="EMBL/GenBank/DDBJ databases">
        <title>A novel species.</title>
        <authorList>
            <person name="Gao J."/>
        </authorList>
    </citation>
    <scope>NUCLEOTIDE SEQUENCE [LARGE SCALE GENOMIC DNA]</scope>
    <source>
        <strain evidence="4 5">QMT-28</strain>
    </source>
</reference>
<dbReference type="KEGG" id="sfy:GFH48_37510"/>
<dbReference type="SMART" id="SM00331">
    <property type="entry name" value="PP2C_SIG"/>
    <property type="match status" value="1"/>
</dbReference>